<dbReference type="Proteomes" id="UP000460221">
    <property type="component" value="Unassembled WGS sequence"/>
</dbReference>
<dbReference type="RefSeq" id="WP_154766528.1">
    <property type="nucleotide sequence ID" value="NZ_WLYK01000001.1"/>
</dbReference>
<dbReference type="Pfam" id="PF08240">
    <property type="entry name" value="ADH_N"/>
    <property type="match status" value="1"/>
</dbReference>
<evidence type="ECO:0000256" key="1">
    <source>
        <dbReference type="SAM" id="Phobius"/>
    </source>
</evidence>
<evidence type="ECO:0000313" key="4">
    <source>
        <dbReference type="Proteomes" id="UP000460221"/>
    </source>
</evidence>
<dbReference type="AlphaFoldDB" id="A0A7K1FHV9"/>
<reference evidence="3 4" key="1">
    <citation type="submission" date="2019-11" db="EMBL/GenBank/DDBJ databases">
        <authorList>
            <person name="Jiang L.-Q."/>
        </authorList>
    </citation>
    <scope>NUCLEOTIDE SEQUENCE [LARGE SCALE GENOMIC DNA]</scope>
    <source>
        <strain evidence="3 4">YIM 132087</strain>
    </source>
</reference>
<dbReference type="EMBL" id="WLYK01000001">
    <property type="protein sequence ID" value="MTD12464.1"/>
    <property type="molecule type" value="Genomic_DNA"/>
</dbReference>
<dbReference type="PANTHER" id="PTHR45033">
    <property type="match status" value="1"/>
</dbReference>
<dbReference type="InterPro" id="IPR013154">
    <property type="entry name" value="ADH-like_N"/>
</dbReference>
<keyword evidence="4" id="KW-1185">Reference proteome</keyword>
<accession>A0A7K1FHV9</accession>
<evidence type="ECO:0000259" key="2">
    <source>
        <dbReference type="SMART" id="SM00829"/>
    </source>
</evidence>
<dbReference type="InterPro" id="IPR036291">
    <property type="entry name" value="NAD(P)-bd_dom_sf"/>
</dbReference>
<evidence type="ECO:0000313" key="3">
    <source>
        <dbReference type="EMBL" id="MTD12464.1"/>
    </source>
</evidence>
<feature type="domain" description="Enoyl reductase (ER)" evidence="2">
    <location>
        <begin position="10"/>
        <end position="323"/>
    </location>
</feature>
<keyword evidence="1" id="KW-0812">Transmembrane</keyword>
<protein>
    <submittedName>
        <fullName evidence="3">Zinc-binding dehydrogenase</fullName>
    </submittedName>
</protein>
<dbReference type="PANTHER" id="PTHR45033:SF3">
    <property type="entry name" value="DEHYDROGENASE, PUTATIVE (AFU_ORTHOLOGUE AFUA_2G13270)-RELATED"/>
    <property type="match status" value="1"/>
</dbReference>
<dbReference type="SUPFAM" id="SSF51735">
    <property type="entry name" value="NAD(P)-binding Rossmann-fold domains"/>
    <property type="match status" value="1"/>
</dbReference>
<organism evidence="3 4">
    <name type="scientific">Nakamurella alba</name>
    <dbReference type="NCBI Taxonomy" id="2665158"/>
    <lineage>
        <taxon>Bacteria</taxon>
        <taxon>Bacillati</taxon>
        <taxon>Actinomycetota</taxon>
        <taxon>Actinomycetes</taxon>
        <taxon>Nakamurellales</taxon>
        <taxon>Nakamurellaceae</taxon>
        <taxon>Nakamurella</taxon>
    </lineage>
</organism>
<feature type="transmembrane region" description="Helical" evidence="1">
    <location>
        <begin position="153"/>
        <end position="175"/>
    </location>
</feature>
<comment type="caution">
    <text evidence="3">The sequence shown here is derived from an EMBL/GenBank/DDBJ whole genome shotgun (WGS) entry which is preliminary data.</text>
</comment>
<dbReference type="InterPro" id="IPR052711">
    <property type="entry name" value="Zinc_ADH-like"/>
</dbReference>
<dbReference type="SMART" id="SM00829">
    <property type="entry name" value="PKS_ER"/>
    <property type="match status" value="1"/>
</dbReference>
<dbReference type="InterPro" id="IPR013149">
    <property type="entry name" value="ADH-like_C"/>
</dbReference>
<dbReference type="InterPro" id="IPR020843">
    <property type="entry name" value="ER"/>
</dbReference>
<gene>
    <name evidence="3" type="ORF">GIS00_00715</name>
</gene>
<dbReference type="Pfam" id="PF00107">
    <property type="entry name" value="ADH_zinc_N"/>
    <property type="match status" value="1"/>
</dbReference>
<dbReference type="SUPFAM" id="SSF50129">
    <property type="entry name" value="GroES-like"/>
    <property type="match status" value="1"/>
</dbReference>
<dbReference type="InterPro" id="IPR011032">
    <property type="entry name" value="GroES-like_sf"/>
</dbReference>
<dbReference type="Gene3D" id="3.90.180.10">
    <property type="entry name" value="Medium-chain alcohol dehydrogenases, catalytic domain"/>
    <property type="match status" value="1"/>
</dbReference>
<proteinExistence type="predicted"/>
<dbReference type="GO" id="GO:0016491">
    <property type="term" value="F:oxidoreductase activity"/>
    <property type="evidence" value="ECO:0007669"/>
    <property type="project" value="InterPro"/>
</dbReference>
<keyword evidence="1" id="KW-1133">Transmembrane helix</keyword>
<keyword evidence="1" id="KW-0472">Membrane</keyword>
<sequence length="326" mass="34058">MRAAVLTAYGEPGVLDVRETDDPRPGPGEVLVELRAGALNWHDVLVRRGQYRSPLPHVPGSDGAGVRVDTGQEVVVLPSLHWGPRTAAPGPGWEILGDRRWGTHAERVVVPADCVAPKPAGWTWTQAAALPLVGLTTYRALFTRGRLVAGERLLVLGAGGGVATMAVLLAAAAGASVTVTSSSAAKIDQAVALGAEGGVLYTDPDWVRAARSRTPDGGGYDLVLDAVGSWADSVAALRPGGRLVVLGASRAETATLSLRPYYFGQYDLLGTTMGSPADFAGLLDMIDRHRVPPPPVSKVFDIADIVTAHEYLETGSGFGKVVLHIG</sequence>
<name>A0A7K1FHV9_9ACTN</name>